<dbReference type="AlphaFoldDB" id="A0A7J6SQI7"/>
<evidence type="ECO:0000313" key="1">
    <source>
        <dbReference type="EMBL" id="KAF4734832.1"/>
    </source>
</evidence>
<dbReference type="EMBL" id="JABANM010013134">
    <property type="protein sequence ID" value="KAF4734832.1"/>
    <property type="molecule type" value="Genomic_DNA"/>
</dbReference>
<feature type="non-terminal residue" evidence="1">
    <location>
        <position position="162"/>
    </location>
</feature>
<sequence>ITLILQSYGKNQATVMDPEALGAALGRRIRTLMASRRPAVETLPVLVYALWKSDVQVDAACWDAVGQACADVFSDEKSVKWKLSEVANMLSALTSVADPNASPWIHDFAGGVINMLWGNPFSVTADDLVKIGAACGKLGRTDALVVLEKAVRVCARGVAELG</sequence>
<protein>
    <submittedName>
        <fullName evidence="1">Uncharacterized protein</fullName>
    </submittedName>
</protein>
<dbReference type="Proteomes" id="UP000574390">
    <property type="component" value="Unassembled WGS sequence"/>
</dbReference>
<comment type="caution">
    <text evidence="1">The sequence shown here is derived from an EMBL/GenBank/DDBJ whole genome shotgun (WGS) entry which is preliminary data.</text>
</comment>
<organism evidence="1 2">
    <name type="scientific">Perkinsus olseni</name>
    <name type="common">Perkinsus atlanticus</name>
    <dbReference type="NCBI Taxonomy" id="32597"/>
    <lineage>
        <taxon>Eukaryota</taxon>
        <taxon>Sar</taxon>
        <taxon>Alveolata</taxon>
        <taxon>Perkinsozoa</taxon>
        <taxon>Perkinsea</taxon>
        <taxon>Perkinsida</taxon>
        <taxon>Perkinsidae</taxon>
        <taxon>Perkinsus</taxon>
    </lineage>
</organism>
<name>A0A7J6SQI7_PEROL</name>
<evidence type="ECO:0000313" key="2">
    <source>
        <dbReference type="Proteomes" id="UP000574390"/>
    </source>
</evidence>
<feature type="non-terminal residue" evidence="1">
    <location>
        <position position="1"/>
    </location>
</feature>
<gene>
    <name evidence="1" type="ORF">FOZ62_022304</name>
</gene>
<accession>A0A7J6SQI7</accession>
<reference evidence="1 2" key="1">
    <citation type="submission" date="2020-04" db="EMBL/GenBank/DDBJ databases">
        <title>Perkinsus olseni comparative genomics.</title>
        <authorList>
            <person name="Bogema D.R."/>
        </authorList>
    </citation>
    <scope>NUCLEOTIDE SEQUENCE [LARGE SCALE GENOMIC DNA]</scope>
    <source>
        <strain evidence="1">ATCC PRA-205</strain>
    </source>
</reference>
<proteinExistence type="predicted"/>